<accession>A0A1X2EG37</accession>
<comment type="similarity">
    <text evidence="2">Belongs to the LppX/LprAFG lipoprotein family.</text>
</comment>
<evidence type="ECO:0000256" key="5">
    <source>
        <dbReference type="ARBA" id="ARBA00023136"/>
    </source>
</evidence>
<dbReference type="CDD" id="cd16334">
    <property type="entry name" value="LppX-like"/>
    <property type="match status" value="1"/>
</dbReference>
<comment type="subcellular location">
    <subcellularLocation>
        <location evidence="1">Cell envelope</location>
    </subcellularLocation>
</comment>
<feature type="chain" id="PRO_5039518964" description="LppX_LprAFG lipoprotein" evidence="8">
    <location>
        <begin position="24"/>
        <end position="245"/>
    </location>
</feature>
<keyword evidence="6" id="KW-0564">Palmitate</keyword>
<protein>
    <recommendedName>
        <fullName evidence="11">LppX_LprAFG lipoprotein</fullName>
    </recommendedName>
</protein>
<dbReference type="Gene3D" id="2.50.20.20">
    <property type="match status" value="1"/>
</dbReference>
<comment type="caution">
    <text evidence="9">The sequence shown here is derived from an EMBL/GenBank/DDBJ whole genome shotgun (WGS) entry which is preliminary data.</text>
</comment>
<dbReference type="STRING" id="1798.AWC30_14450"/>
<evidence type="ECO:0000256" key="1">
    <source>
        <dbReference type="ARBA" id="ARBA00004196"/>
    </source>
</evidence>
<dbReference type="Pfam" id="PF07161">
    <property type="entry name" value="LppX_LprAFG"/>
    <property type="match status" value="1"/>
</dbReference>
<name>A0A1X2EG37_9MYCO</name>
<dbReference type="AlphaFoldDB" id="A0A1X2EG37"/>
<evidence type="ECO:0008006" key="11">
    <source>
        <dbReference type="Google" id="ProtNLM"/>
    </source>
</evidence>
<keyword evidence="10" id="KW-1185">Reference proteome</keyword>
<keyword evidence="7" id="KW-0449">Lipoprotein</keyword>
<evidence type="ECO:0000313" key="9">
    <source>
        <dbReference type="EMBL" id="ORX01074.1"/>
    </source>
</evidence>
<dbReference type="InterPro" id="IPR029046">
    <property type="entry name" value="LolA/LolB/LppX"/>
</dbReference>
<dbReference type="EMBL" id="LQPZ01000040">
    <property type="protein sequence ID" value="ORX01074.1"/>
    <property type="molecule type" value="Genomic_DNA"/>
</dbReference>
<evidence type="ECO:0000313" key="10">
    <source>
        <dbReference type="Proteomes" id="UP000193090"/>
    </source>
</evidence>
<dbReference type="Proteomes" id="UP000193090">
    <property type="component" value="Unassembled WGS sequence"/>
</dbReference>
<dbReference type="InterPro" id="IPR009830">
    <property type="entry name" value="LppX/LprAFG"/>
</dbReference>
<evidence type="ECO:0000256" key="4">
    <source>
        <dbReference type="ARBA" id="ARBA00022729"/>
    </source>
</evidence>
<sequence>MKLRLRTGVAATSVFLAAAFALSGCTSSDSGTKEKESGTETSSDAAQLVEDAAEAMSGVTGLHLKLTTEGKVPNLAVKQLEGDVSSDPQTTATGNATLIVGQKDVEAKFVYVEGHLYSDVGDPGGKFTDFGDGASIYDVSTILDPSKGLANVLTNLKDPKIEGTEDLDGTETTKVTGTSSTDDIALLAGSRLAPKEEQTMPTTVWIADDGTNHPVRVQIIPAEDAMVTLNLSEWGKQVEATKPPM</sequence>
<keyword evidence="4 8" id="KW-0732">Signal</keyword>
<keyword evidence="3" id="KW-1003">Cell membrane</keyword>
<evidence type="ECO:0000256" key="7">
    <source>
        <dbReference type="ARBA" id="ARBA00023288"/>
    </source>
</evidence>
<keyword evidence="5" id="KW-0472">Membrane</keyword>
<proteinExistence type="inferred from homology"/>
<organism evidence="9 10">
    <name type="scientific">Mycolicibacillus trivialis</name>
    <dbReference type="NCBI Taxonomy" id="1798"/>
    <lineage>
        <taxon>Bacteria</taxon>
        <taxon>Bacillati</taxon>
        <taxon>Actinomycetota</taxon>
        <taxon>Actinomycetes</taxon>
        <taxon>Mycobacteriales</taxon>
        <taxon>Mycobacteriaceae</taxon>
        <taxon>Mycolicibacillus</taxon>
    </lineage>
</organism>
<evidence type="ECO:0000256" key="2">
    <source>
        <dbReference type="ARBA" id="ARBA00009194"/>
    </source>
</evidence>
<dbReference type="OrthoDB" id="4711443at2"/>
<evidence type="ECO:0000256" key="3">
    <source>
        <dbReference type="ARBA" id="ARBA00022475"/>
    </source>
</evidence>
<feature type="signal peptide" evidence="8">
    <location>
        <begin position="1"/>
        <end position="23"/>
    </location>
</feature>
<dbReference type="PROSITE" id="PS51257">
    <property type="entry name" value="PROKAR_LIPOPROTEIN"/>
    <property type="match status" value="1"/>
</dbReference>
<reference evidence="9 10" key="1">
    <citation type="submission" date="2016-01" db="EMBL/GenBank/DDBJ databases">
        <title>The new phylogeny of the genus Mycobacterium.</title>
        <authorList>
            <person name="Tarcisio F."/>
            <person name="Conor M."/>
            <person name="Antonella G."/>
            <person name="Elisabetta G."/>
            <person name="Giulia F.S."/>
            <person name="Sara T."/>
            <person name="Anna F."/>
            <person name="Clotilde B."/>
            <person name="Roberto B."/>
            <person name="Veronica D.S."/>
            <person name="Fabio R."/>
            <person name="Monica P."/>
            <person name="Olivier J."/>
            <person name="Enrico T."/>
            <person name="Nicola S."/>
        </authorList>
    </citation>
    <scope>NUCLEOTIDE SEQUENCE [LARGE SCALE GENOMIC DNA]</scope>
    <source>
        <strain evidence="9 10">DSM 44153</strain>
    </source>
</reference>
<dbReference type="GO" id="GO:0030313">
    <property type="term" value="C:cell envelope"/>
    <property type="evidence" value="ECO:0007669"/>
    <property type="project" value="UniProtKB-SubCell"/>
</dbReference>
<gene>
    <name evidence="9" type="ORF">AWC30_14450</name>
</gene>
<evidence type="ECO:0000256" key="8">
    <source>
        <dbReference type="SAM" id="SignalP"/>
    </source>
</evidence>
<evidence type="ECO:0000256" key="6">
    <source>
        <dbReference type="ARBA" id="ARBA00023139"/>
    </source>
</evidence>
<dbReference type="SUPFAM" id="SSF89392">
    <property type="entry name" value="Prokaryotic lipoproteins and lipoprotein localization factors"/>
    <property type="match status" value="1"/>
</dbReference>